<keyword evidence="5" id="KW-1185">Reference proteome</keyword>
<evidence type="ECO:0000256" key="3">
    <source>
        <dbReference type="ARBA" id="ARBA00023002"/>
    </source>
</evidence>
<dbReference type="Proteomes" id="UP001589814">
    <property type="component" value="Unassembled WGS sequence"/>
</dbReference>
<dbReference type="PANTHER" id="PTHR36925:SF1">
    <property type="entry name" value="COBALT-PRECORRIN-6A REDUCTASE"/>
    <property type="match status" value="1"/>
</dbReference>
<evidence type="ECO:0000313" key="5">
    <source>
        <dbReference type="Proteomes" id="UP001589814"/>
    </source>
</evidence>
<dbReference type="Pfam" id="PF02571">
    <property type="entry name" value="CbiJ"/>
    <property type="match status" value="1"/>
</dbReference>
<evidence type="ECO:0000256" key="1">
    <source>
        <dbReference type="ARBA" id="ARBA00004953"/>
    </source>
</evidence>
<dbReference type="NCBIfam" id="NF005968">
    <property type="entry name" value="PRK08057.1-2"/>
    <property type="match status" value="1"/>
</dbReference>
<comment type="caution">
    <text evidence="4">The sequence shown here is derived from an EMBL/GenBank/DDBJ whole genome shotgun (WGS) entry which is preliminary data.</text>
</comment>
<dbReference type="PROSITE" id="PS51014">
    <property type="entry name" value="COBK_CBIJ"/>
    <property type="match status" value="1"/>
</dbReference>
<gene>
    <name evidence="4" type="ORF">ACFFHW_16190</name>
</gene>
<reference evidence="4 5" key="1">
    <citation type="submission" date="2024-09" db="EMBL/GenBank/DDBJ databases">
        <authorList>
            <person name="Sun Q."/>
            <person name="Mori K."/>
        </authorList>
    </citation>
    <scope>NUCLEOTIDE SEQUENCE [LARGE SCALE GENOMIC DNA]</scope>
    <source>
        <strain evidence="4 5">CCM 7415</strain>
    </source>
</reference>
<accession>A0ABV6G758</accession>
<dbReference type="GO" id="GO:0016491">
    <property type="term" value="F:oxidoreductase activity"/>
    <property type="evidence" value="ECO:0007669"/>
    <property type="project" value="UniProtKB-KW"/>
</dbReference>
<dbReference type="EMBL" id="JBHLVX010000060">
    <property type="protein sequence ID" value="MFC0269507.1"/>
    <property type="molecule type" value="Genomic_DNA"/>
</dbReference>
<comment type="pathway">
    <text evidence="1">Cofactor biosynthesis; adenosylcobalamin biosynthesis.</text>
</comment>
<dbReference type="EC" id="1.3.1.106" evidence="4"/>
<dbReference type="RefSeq" id="WP_019951142.1">
    <property type="nucleotide sequence ID" value="NZ_JBHLVX010000060.1"/>
</dbReference>
<keyword evidence="2" id="KW-0169">Cobalamin biosynthesis</keyword>
<dbReference type="InterPro" id="IPR003723">
    <property type="entry name" value="Precorrin-6x_reduct"/>
</dbReference>
<sequence>MSAINVLLLGGTLEARRLATALQRQPDIAVILSLAGRTRSPLDAGVPTRRGGFGGATGLADYLVSQRIGALIVATHPFAARIAHNAAAAAAQAGVAIMQLLRPEWPRHPRDRWIECDRPEQAPPLLGEAPRRVLLSFGREQAALFETAPWHHYLIRSIDPIAPPLDLPHVDNLIARGPFSLENERRLLRERRIEMLVTKHSGGAATAPKLQAARELGVAVIMIRRPPLPALPAIDSSRENCHYKVLAWLRRSESL</sequence>
<name>A0ABV6G758_9GAMM</name>
<organism evidence="4 5">
    <name type="scientific">Kushneria aurantia</name>
    <dbReference type="NCBI Taxonomy" id="504092"/>
    <lineage>
        <taxon>Bacteria</taxon>
        <taxon>Pseudomonadati</taxon>
        <taxon>Pseudomonadota</taxon>
        <taxon>Gammaproteobacteria</taxon>
        <taxon>Oceanospirillales</taxon>
        <taxon>Halomonadaceae</taxon>
        <taxon>Kushneria</taxon>
    </lineage>
</organism>
<evidence type="ECO:0000256" key="2">
    <source>
        <dbReference type="ARBA" id="ARBA00022573"/>
    </source>
</evidence>
<keyword evidence="3 4" id="KW-0560">Oxidoreductase</keyword>
<dbReference type="PANTHER" id="PTHR36925">
    <property type="entry name" value="COBALT-PRECORRIN-6A REDUCTASE"/>
    <property type="match status" value="1"/>
</dbReference>
<proteinExistence type="predicted"/>
<protein>
    <submittedName>
        <fullName evidence="4">Cobalt-precorrin-6A reductase</fullName>
        <ecNumber evidence="4">1.3.1.106</ecNumber>
    </submittedName>
</protein>
<evidence type="ECO:0000313" key="4">
    <source>
        <dbReference type="EMBL" id="MFC0269507.1"/>
    </source>
</evidence>